<evidence type="ECO:0000256" key="8">
    <source>
        <dbReference type="ARBA" id="ARBA00023014"/>
    </source>
</evidence>
<evidence type="ECO:0000313" key="11">
    <source>
        <dbReference type="Proteomes" id="UP000191663"/>
    </source>
</evidence>
<dbReference type="GO" id="GO:0008616">
    <property type="term" value="P:tRNA queuosine(34) biosynthetic process"/>
    <property type="evidence" value="ECO:0007669"/>
    <property type="project" value="UniProtKB-KW"/>
</dbReference>
<reference evidence="11" key="1">
    <citation type="submission" date="2017-01" db="EMBL/GenBank/DDBJ databases">
        <title>Novel pathways for hydrocarbon cycling and metabolic interdependencies in hydrothermal sediment communities.</title>
        <authorList>
            <person name="Dombrowski N."/>
            <person name="Seitz K."/>
            <person name="Teske A."/>
            <person name="Baker B."/>
        </authorList>
    </citation>
    <scope>NUCLEOTIDE SEQUENCE [LARGE SCALE GENOMIC DNA]</scope>
</reference>
<evidence type="ECO:0000259" key="9">
    <source>
        <dbReference type="PROSITE" id="PS51379"/>
    </source>
</evidence>
<dbReference type="InterPro" id="IPR004453">
    <property type="entry name" value="QueG"/>
</dbReference>
<keyword evidence="3" id="KW-0819">tRNA processing</keyword>
<gene>
    <name evidence="10" type="ORF">BXT86_06645</name>
</gene>
<keyword evidence="6" id="KW-0560">Oxidoreductase</keyword>
<dbReference type="GO" id="GO:0046872">
    <property type="term" value="F:metal ion binding"/>
    <property type="evidence" value="ECO:0007669"/>
    <property type="project" value="UniProtKB-KW"/>
</dbReference>
<protein>
    <submittedName>
        <fullName evidence="10">tRNA epoxyqueuosine(34) reductase QueG</fullName>
    </submittedName>
</protein>
<organism evidence="10 11">
    <name type="scientific">candidate division WOR-3 bacterium 4484_100</name>
    <dbReference type="NCBI Taxonomy" id="1936077"/>
    <lineage>
        <taxon>Bacteria</taxon>
        <taxon>Bacteria division WOR-3</taxon>
    </lineage>
</organism>
<evidence type="ECO:0000256" key="4">
    <source>
        <dbReference type="ARBA" id="ARBA00022723"/>
    </source>
</evidence>
<evidence type="ECO:0000256" key="2">
    <source>
        <dbReference type="ARBA" id="ARBA00022490"/>
    </source>
</evidence>
<keyword evidence="7" id="KW-0408">Iron</keyword>
<evidence type="ECO:0000256" key="1">
    <source>
        <dbReference type="ARBA" id="ARBA00022485"/>
    </source>
</evidence>
<dbReference type="AlphaFoldDB" id="A0A1V4QEK1"/>
<dbReference type="SUPFAM" id="SSF54862">
    <property type="entry name" value="4Fe-4S ferredoxins"/>
    <property type="match status" value="1"/>
</dbReference>
<dbReference type="EMBL" id="MUKB01000129">
    <property type="protein sequence ID" value="OPX17417.1"/>
    <property type="molecule type" value="Genomic_DNA"/>
</dbReference>
<dbReference type="InterPro" id="IPR017896">
    <property type="entry name" value="4Fe4S_Fe-S-bd"/>
</dbReference>
<evidence type="ECO:0000256" key="6">
    <source>
        <dbReference type="ARBA" id="ARBA00023002"/>
    </source>
</evidence>
<keyword evidence="4" id="KW-0479">Metal-binding</keyword>
<dbReference type="InterPro" id="IPR013542">
    <property type="entry name" value="QueG_DUF1730"/>
</dbReference>
<dbReference type="Gene3D" id="3.30.70.20">
    <property type="match status" value="1"/>
</dbReference>
<evidence type="ECO:0000256" key="5">
    <source>
        <dbReference type="ARBA" id="ARBA00022785"/>
    </source>
</evidence>
<name>A0A1V4QEK1_UNCW3</name>
<evidence type="ECO:0000313" key="10">
    <source>
        <dbReference type="EMBL" id="OPX17417.1"/>
    </source>
</evidence>
<dbReference type="PROSITE" id="PS51379">
    <property type="entry name" value="4FE4S_FER_2"/>
    <property type="match status" value="1"/>
</dbReference>
<proteinExistence type="predicted"/>
<dbReference type="Pfam" id="PF13484">
    <property type="entry name" value="Fer4_16"/>
    <property type="match status" value="1"/>
</dbReference>
<sequence>MIDETEIKNIGREFGIDQLRISSPAPFPETAKIIQGLKRKGYYLSNEYLLKIDTEYFCNIETRFPWAKSIIICALGYLTDEKLPQSGNGPYGLIARFTWRNNYLILKRKLKKLARFLKENFNAQCRIFSNGPIPEKPIAQRSGLGYYGKNGLIINHKFGSWMVLGEIVTDLELKPDPPIEDNCGECNKCIIACPTRAIIKPYIIDSTRCIQALSGWYGPVPEPIARVWGNRLYGCTTCQDVCPKNSTVKPHPPESEIGYVGPGLSLLKILNFSEDEFRSNYAKNQLTASWVDFRAIKRNALICLGNTKDKGFLPLLKKFTDSSDPVLARTAQWAIKNLNNG</sequence>
<dbReference type="GO" id="GO:0052693">
    <property type="term" value="F:epoxyqueuosine reductase activity"/>
    <property type="evidence" value="ECO:0007669"/>
    <property type="project" value="TreeGrafter"/>
</dbReference>
<dbReference type="GO" id="GO:0051539">
    <property type="term" value="F:4 iron, 4 sulfur cluster binding"/>
    <property type="evidence" value="ECO:0007669"/>
    <property type="project" value="UniProtKB-KW"/>
</dbReference>
<feature type="domain" description="4Fe-4S ferredoxin-type" evidence="9">
    <location>
        <begin position="175"/>
        <end position="203"/>
    </location>
</feature>
<dbReference type="PANTHER" id="PTHR30002:SF4">
    <property type="entry name" value="EPOXYQUEUOSINE REDUCTASE"/>
    <property type="match status" value="1"/>
</dbReference>
<dbReference type="PANTHER" id="PTHR30002">
    <property type="entry name" value="EPOXYQUEUOSINE REDUCTASE"/>
    <property type="match status" value="1"/>
</dbReference>
<evidence type="ECO:0000256" key="3">
    <source>
        <dbReference type="ARBA" id="ARBA00022694"/>
    </source>
</evidence>
<dbReference type="InterPro" id="IPR017900">
    <property type="entry name" value="4Fe4S_Fe_S_CS"/>
</dbReference>
<evidence type="ECO:0000256" key="7">
    <source>
        <dbReference type="ARBA" id="ARBA00023004"/>
    </source>
</evidence>
<keyword evidence="2" id="KW-0963">Cytoplasm</keyword>
<dbReference type="PROSITE" id="PS00198">
    <property type="entry name" value="4FE4S_FER_1"/>
    <property type="match status" value="1"/>
</dbReference>
<dbReference type="Pfam" id="PF08331">
    <property type="entry name" value="QueG_DUF1730"/>
    <property type="match status" value="1"/>
</dbReference>
<dbReference type="NCBIfam" id="TIGR00276">
    <property type="entry name" value="tRNA epoxyqueuosine(34) reductase QueG"/>
    <property type="match status" value="1"/>
</dbReference>
<keyword evidence="5" id="KW-0671">Queuosine biosynthesis</keyword>
<dbReference type="Proteomes" id="UP000191663">
    <property type="component" value="Unassembled WGS sequence"/>
</dbReference>
<keyword evidence="8" id="KW-0411">Iron-sulfur</keyword>
<accession>A0A1V4QEK1</accession>
<comment type="caution">
    <text evidence="10">The sequence shown here is derived from an EMBL/GenBank/DDBJ whole genome shotgun (WGS) entry which is preliminary data.</text>
</comment>
<keyword evidence="1" id="KW-0004">4Fe-4S</keyword>